<dbReference type="PANTHER" id="PTHR37423:SF2">
    <property type="entry name" value="MEMBRANE-BOUND LYTIC MUREIN TRANSGLYCOSYLASE C"/>
    <property type="match status" value="1"/>
</dbReference>
<accession>A0ABU0FHR3</accession>
<evidence type="ECO:0000256" key="1">
    <source>
        <dbReference type="ARBA" id="ARBA00007734"/>
    </source>
</evidence>
<dbReference type="InterPro" id="IPR008258">
    <property type="entry name" value="Transglycosylase_SLT_dom_1"/>
</dbReference>
<dbReference type="SUPFAM" id="SSF53955">
    <property type="entry name" value="Lysozyme-like"/>
    <property type="match status" value="1"/>
</dbReference>
<dbReference type="InterPro" id="IPR008939">
    <property type="entry name" value="Lytic_TGlycosylase_superhlx_U"/>
</dbReference>
<sequence length="678" mass="73799">MFVVVLTGAVAAPLTFPASKPPEPVSPAVSFRLDTDVTGSLGMVTPPLGSQMLLLRQTISAYESGDLSGGDALARSLADPASRAAAEWISIRTASRQVGFQRIAGFLTAYPSWPAAPALRLRAEEALYNEKLDPGTVRAFFADTSPQTDEGKVALAGALLRAGDQRRPVALIRDAYRNDTLSGQIEADLLRNYGTMLTRADHKFRADRLIYDGDFAGGLRAAARAGADVAAIARTRIAVARQARNAGALIAANASSDPSYLFARISYLRRQEKDKEAAALLLRAPRDPALLVRPDEWWTERRLVSRDLLDQGDARTAYAVAAGYTAESAKVRMEAEFYCGWIALRFLGDARTAARHFANLSARAEHPISISRGAYWQGRSAEMLGDRGGAERFYQLAAHYPTTYYGQIARARLGMRSLDLQVPPEASASVRQSFDSLLAVRAIAQLYALGKRDYARNLVNELGKRLQDSALLKLLGDLAMANRDTKAALWVGKSATQRGLPLEAISFPIAAIPGFKEAGNVERAVVYSIARQESEFGHDVVSHAGARGLMQVMPSTAKATARAAGMAFDPERLTSDPAYNARIGAAHLGELIGRFRGSYIMTFAAYNAGASRVADWVKIYGDPRDPAIDPIDWVERIPYTETRNYVQRVMENVQVYRARLSGRTALLIDSDLRRGTGK</sequence>
<dbReference type="EMBL" id="JAUSVK010000001">
    <property type="protein sequence ID" value="MDQ0394147.1"/>
    <property type="molecule type" value="Genomic_DNA"/>
</dbReference>
<keyword evidence="3" id="KW-0732">Signal</keyword>
<comment type="similarity">
    <text evidence="1">Belongs to the transglycosylase Slt family.</text>
</comment>
<proteinExistence type="inferred from homology"/>
<dbReference type="Gene3D" id="1.25.20.10">
    <property type="entry name" value="Bacterial muramidases"/>
    <property type="match status" value="1"/>
</dbReference>
<protein>
    <submittedName>
        <fullName evidence="5">Soluble lytic murein transglycosylase</fullName>
        <ecNumber evidence="5">3.2.1.-</ecNumber>
    </submittedName>
</protein>
<organism evidence="5 6">
    <name type="scientific">Labrys monachus</name>
    <dbReference type="NCBI Taxonomy" id="217067"/>
    <lineage>
        <taxon>Bacteria</taxon>
        <taxon>Pseudomonadati</taxon>
        <taxon>Pseudomonadota</taxon>
        <taxon>Alphaproteobacteria</taxon>
        <taxon>Hyphomicrobiales</taxon>
        <taxon>Xanthobacteraceae</taxon>
        <taxon>Labrys</taxon>
    </lineage>
</organism>
<feature type="domain" description="Transglycosylase SLT" evidence="4">
    <location>
        <begin position="517"/>
        <end position="622"/>
    </location>
</feature>
<name>A0ABU0FHR3_9HYPH</name>
<keyword evidence="6" id="KW-1185">Reference proteome</keyword>
<dbReference type="GO" id="GO:0016798">
    <property type="term" value="F:hydrolase activity, acting on glycosyl bonds"/>
    <property type="evidence" value="ECO:0007669"/>
    <property type="project" value="UniProtKB-KW"/>
</dbReference>
<dbReference type="SUPFAM" id="SSF48435">
    <property type="entry name" value="Bacterial muramidases"/>
    <property type="match status" value="1"/>
</dbReference>
<evidence type="ECO:0000259" key="4">
    <source>
        <dbReference type="Pfam" id="PF01464"/>
    </source>
</evidence>
<reference evidence="5 6" key="1">
    <citation type="submission" date="2023-07" db="EMBL/GenBank/DDBJ databases">
        <title>Genomic Encyclopedia of Type Strains, Phase IV (KMG-IV): sequencing the most valuable type-strain genomes for metagenomic binning, comparative biology and taxonomic classification.</title>
        <authorList>
            <person name="Goeker M."/>
        </authorList>
    </citation>
    <scope>NUCLEOTIDE SEQUENCE [LARGE SCALE GENOMIC DNA]</scope>
    <source>
        <strain evidence="5 6">DSM 5896</strain>
    </source>
</reference>
<evidence type="ECO:0000256" key="3">
    <source>
        <dbReference type="ARBA" id="ARBA00022729"/>
    </source>
</evidence>
<gene>
    <name evidence="5" type="ORF">J3R73_003939</name>
</gene>
<dbReference type="InterPro" id="IPR023346">
    <property type="entry name" value="Lysozyme-like_dom_sf"/>
</dbReference>
<dbReference type="EC" id="3.2.1.-" evidence="5"/>
<dbReference type="CDD" id="cd13401">
    <property type="entry name" value="Slt70-like"/>
    <property type="match status" value="1"/>
</dbReference>
<keyword evidence="5" id="KW-0378">Hydrolase</keyword>
<dbReference type="Pfam" id="PF01464">
    <property type="entry name" value="SLT"/>
    <property type="match status" value="1"/>
</dbReference>
<comment type="caution">
    <text evidence="5">The sequence shown here is derived from an EMBL/GenBank/DDBJ whole genome shotgun (WGS) entry which is preliminary data.</text>
</comment>
<dbReference type="PANTHER" id="PTHR37423">
    <property type="entry name" value="SOLUBLE LYTIC MUREIN TRANSGLYCOSYLASE-RELATED"/>
    <property type="match status" value="1"/>
</dbReference>
<comment type="similarity">
    <text evidence="2">Belongs to the virb1 family.</text>
</comment>
<evidence type="ECO:0000313" key="5">
    <source>
        <dbReference type="EMBL" id="MDQ0394147.1"/>
    </source>
</evidence>
<keyword evidence="5" id="KW-0326">Glycosidase</keyword>
<evidence type="ECO:0000313" key="6">
    <source>
        <dbReference type="Proteomes" id="UP001237448"/>
    </source>
</evidence>
<dbReference type="Proteomes" id="UP001237448">
    <property type="component" value="Unassembled WGS sequence"/>
</dbReference>
<evidence type="ECO:0000256" key="2">
    <source>
        <dbReference type="ARBA" id="ARBA00009387"/>
    </source>
</evidence>
<dbReference type="Gene3D" id="1.10.530.10">
    <property type="match status" value="1"/>
</dbReference>